<dbReference type="AlphaFoldDB" id="A0AA39NV57"/>
<protein>
    <recommendedName>
        <fullName evidence="1">PRMT5 TIM barrel domain-containing protein</fullName>
    </recommendedName>
</protein>
<organism evidence="2 3">
    <name type="scientific">Armillaria luteobubalina</name>
    <dbReference type="NCBI Taxonomy" id="153913"/>
    <lineage>
        <taxon>Eukaryota</taxon>
        <taxon>Fungi</taxon>
        <taxon>Dikarya</taxon>
        <taxon>Basidiomycota</taxon>
        <taxon>Agaricomycotina</taxon>
        <taxon>Agaricomycetes</taxon>
        <taxon>Agaricomycetidae</taxon>
        <taxon>Agaricales</taxon>
        <taxon>Marasmiineae</taxon>
        <taxon>Physalacriaceae</taxon>
        <taxon>Armillaria</taxon>
    </lineage>
</organism>
<dbReference type="Gene3D" id="3.20.20.150">
    <property type="entry name" value="Divalent-metal-dependent TIM barrel enzymes"/>
    <property type="match status" value="1"/>
</dbReference>
<dbReference type="Pfam" id="PF17285">
    <property type="entry name" value="PRMT5_TIM"/>
    <property type="match status" value="1"/>
</dbReference>
<gene>
    <name evidence="2" type="ORF">EDD18DRAFT_1094306</name>
</gene>
<dbReference type="EMBL" id="JAUEPU010000273">
    <property type="protein sequence ID" value="KAK0472413.1"/>
    <property type="molecule type" value="Genomic_DNA"/>
</dbReference>
<reference evidence="2" key="1">
    <citation type="submission" date="2023-06" db="EMBL/GenBank/DDBJ databases">
        <authorList>
            <consortium name="Lawrence Berkeley National Laboratory"/>
            <person name="Ahrendt S."/>
            <person name="Sahu N."/>
            <person name="Indic B."/>
            <person name="Wong-Bajracharya J."/>
            <person name="Merenyi Z."/>
            <person name="Ke H.-M."/>
            <person name="Monk M."/>
            <person name="Kocsube S."/>
            <person name="Drula E."/>
            <person name="Lipzen A."/>
            <person name="Balint B."/>
            <person name="Henrissat B."/>
            <person name="Andreopoulos B."/>
            <person name="Martin F.M."/>
            <person name="Harder C.B."/>
            <person name="Rigling D."/>
            <person name="Ford K.L."/>
            <person name="Foster G.D."/>
            <person name="Pangilinan J."/>
            <person name="Papanicolaou A."/>
            <person name="Barry K."/>
            <person name="LaButti K."/>
            <person name="Viragh M."/>
            <person name="Koriabine M."/>
            <person name="Yan M."/>
            <person name="Riley R."/>
            <person name="Champramary S."/>
            <person name="Plett K.L."/>
            <person name="Tsai I.J."/>
            <person name="Slot J."/>
            <person name="Sipos G."/>
            <person name="Plett J."/>
            <person name="Nagy L.G."/>
            <person name="Grigoriev I.V."/>
        </authorList>
    </citation>
    <scope>NUCLEOTIDE SEQUENCE</scope>
    <source>
        <strain evidence="2">HWK02</strain>
    </source>
</reference>
<evidence type="ECO:0000259" key="1">
    <source>
        <dbReference type="Pfam" id="PF17285"/>
    </source>
</evidence>
<comment type="caution">
    <text evidence="2">The sequence shown here is derived from an EMBL/GenBank/DDBJ whole genome shotgun (WGS) entry which is preliminary data.</text>
</comment>
<feature type="domain" description="PRMT5 TIM barrel" evidence="1">
    <location>
        <begin position="14"/>
        <end position="116"/>
    </location>
</feature>
<sequence>MHSWCTAPTFEPADLLPSSPSPSCTVLLSPWLQLDTHDAGVRHDTEIALRQELAHCVFLNLTSAILPVPHLAHMPSYARAMDAALSSPLLRLAVRLPIYFPSSSFHAPWETWDLIRC</sequence>
<name>A0AA39NV57_9AGAR</name>
<dbReference type="Proteomes" id="UP001175228">
    <property type="component" value="Unassembled WGS sequence"/>
</dbReference>
<dbReference type="InterPro" id="IPR035247">
    <property type="entry name" value="PRMT5_TIM"/>
</dbReference>
<accession>A0AA39NV57</accession>
<evidence type="ECO:0000313" key="2">
    <source>
        <dbReference type="EMBL" id="KAK0472413.1"/>
    </source>
</evidence>
<evidence type="ECO:0000313" key="3">
    <source>
        <dbReference type="Proteomes" id="UP001175228"/>
    </source>
</evidence>
<keyword evidence="3" id="KW-1185">Reference proteome</keyword>
<proteinExistence type="predicted"/>